<organism evidence="9 10">
    <name type="scientific">Desulfonema ishimotonii</name>
    <dbReference type="NCBI Taxonomy" id="45657"/>
    <lineage>
        <taxon>Bacteria</taxon>
        <taxon>Pseudomonadati</taxon>
        <taxon>Thermodesulfobacteriota</taxon>
        <taxon>Desulfobacteria</taxon>
        <taxon>Desulfobacterales</taxon>
        <taxon>Desulfococcaceae</taxon>
        <taxon>Desulfonema</taxon>
    </lineage>
</organism>
<keyword evidence="5" id="KW-1133">Transmembrane helix</keyword>
<evidence type="ECO:0000256" key="1">
    <source>
        <dbReference type="ARBA" id="ARBA00022475"/>
    </source>
</evidence>
<dbReference type="AlphaFoldDB" id="A0A401FYE4"/>
<evidence type="ECO:0000256" key="4">
    <source>
        <dbReference type="ARBA" id="ARBA00022692"/>
    </source>
</evidence>
<dbReference type="EMBL" id="BEXT01000001">
    <property type="protein sequence ID" value="GBC61988.1"/>
    <property type="molecule type" value="Genomic_DNA"/>
</dbReference>
<proteinExistence type="predicted"/>
<evidence type="ECO:0000259" key="7">
    <source>
        <dbReference type="Pfam" id="PF03799"/>
    </source>
</evidence>
<keyword evidence="4" id="KW-0812">Transmembrane</keyword>
<evidence type="ECO:0000256" key="2">
    <source>
        <dbReference type="ARBA" id="ARBA00022519"/>
    </source>
</evidence>
<dbReference type="PANTHER" id="PTHR35851:SF1">
    <property type="entry name" value="CELL DIVISION PROTEIN FTSQ"/>
    <property type="match status" value="1"/>
</dbReference>
<evidence type="ECO:0000313" key="10">
    <source>
        <dbReference type="Proteomes" id="UP000288096"/>
    </source>
</evidence>
<feature type="domain" description="POTRA" evidence="8">
    <location>
        <begin position="27"/>
        <end position="92"/>
    </location>
</feature>
<evidence type="ECO:0000256" key="6">
    <source>
        <dbReference type="ARBA" id="ARBA00023306"/>
    </source>
</evidence>
<dbReference type="GO" id="GO:0090529">
    <property type="term" value="P:cell septum assembly"/>
    <property type="evidence" value="ECO:0007669"/>
    <property type="project" value="InterPro"/>
</dbReference>
<name>A0A401FYE4_9BACT</name>
<dbReference type="InterPro" id="IPR026579">
    <property type="entry name" value="FtsQ"/>
</dbReference>
<keyword evidence="5" id="KW-0472">Membrane</keyword>
<evidence type="ECO:0000256" key="3">
    <source>
        <dbReference type="ARBA" id="ARBA00022618"/>
    </source>
</evidence>
<evidence type="ECO:0000313" key="9">
    <source>
        <dbReference type="EMBL" id="GBC61988.1"/>
    </source>
</evidence>
<reference evidence="10" key="1">
    <citation type="submission" date="2017-11" db="EMBL/GenBank/DDBJ databases">
        <authorList>
            <person name="Watanabe M."/>
            <person name="Kojima H."/>
        </authorList>
    </citation>
    <scope>NUCLEOTIDE SEQUENCE [LARGE SCALE GENOMIC DNA]</scope>
    <source>
        <strain evidence="10">Tokyo 01</strain>
    </source>
</reference>
<dbReference type="Pfam" id="PF08478">
    <property type="entry name" value="POTRA_1"/>
    <property type="match status" value="1"/>
</dbReference>
<dbReference type="Pfam" id="PF03799">
    <property type="entry name" value="FtsQ_DivIB_C"/>
    <property type="match status" value="1"/>
</dbReference>
<sequence length="254" mass="28580">MAFTLAASLIFPAIYGYVIQSDRFVAQQVTITGAARLSRAEILHLACLDGAVSIPGFNFTLARKRLRAHPWVDDADVSFGLPWEIRVCIREHQPLAVFDLGRRFIVNTRGEVFKAWAPGDPGHLPVVSGLRFSDISLSGAVLYAPPFKAVMNVLQFGRLPESVVPNRLITEIRVDREMGLTLWVASDPGRLRVKKIKLGYRNYSLKYDRLEKILLYLKKRQSVSEVDSIDLKNPDRVVVDPMGTESFAREDKEV</sequence>
<keyword evidence="6" id="KW-0131">Cell cycle</keyword>
<keyword evidence="3" id="KW-0132">Cell division</keyword>
<keyword evidence="10" id="KW-1185">Reference proteome</keyword>
<dbReference type="PANTHER" id="PTHR35851">
    <property type="entry name" value="CELL DIVISION PROTEIN FTSQ"/>
    <property type="match status" value="1"/>
</dbReference>
<gene>
    <name evidence="9" type="ORF">DENIS_2951</name>
</gene>
<dbReference type="Proteomes" id="UP000288096">
    <property type="component" value="Unassembled WGS sequence"/>
</dbReference>
<dbReference type="InterPro" id="IPR005548">
    <property type="entry name" value="Cell_div_FtsQ/DivIB_C"/>
</dbReference>
<reference evidence="10" key="2">
    <citation type="submission" date="2019-01" db="EMBL/GenBank/DDBJ databases">
        <title>Genome sequence of Desulfonema ishimotonii strain Tokyo 01.</title>
        <authorList>
            <person name="Fukui M."/>
        </authorList>
    </citation>
    <scope>NUCLEOTIDE SEQUENCE [LARGE SCALE GENOMIC DNA]</scope>
    <source>
        <strain evidence="10">Tokyo 01</strain>
    </source>
</reference>
<accession>A0A401FYE4</accession>
<protein>
    <submittedName>
        <fullName evidence="9">Uncharacterized protein</fullName>
    </submittedName>
</protein>
<keyword evidence="2" id="KW-0997">Cell inner membrane</keyword>
<dbReference type="InterPro" id="IPR013685">
    <property type="entry name" value="POTRA_FtsQ_type"/>
</dbReference>
<evidence type="ECO:0000259" key="8">
    <source>
        <dbReference type="Pfam" id="PF08478"/>
    </source>
</evidence>
<feature type="domain" description="Cell division protein FtsQ/DivIB C-terminal" evidence="7">
    <location>
        <begin position="101"/>
        <end position="231"/>
    </location>
</feature>
<dbReference type="Gene3D" id="3.10.20.310">
    <property type="entry name" value="membrane protein fhac"/>
    <property type="match status" value="1"/>
</dbReference>
<comment type="caution">
    <text evidence="9">The sequence shown here is derived from an EMBL/GenBank/DDBJ whole genome shotgun (WGS) entry which is preliminary data.</text>
</comment>
<evidence type="ECO:0000256" key="5">
    <source>
        <dbReference type="ARBA" id="ARBA00022989"/>
    </source>
</evidence>
<keyword evidence="1" id="KW-1003">Cell membrane</keyword>